<evidence type="ECO:0000313" key="1">
    <source>
        <dbReference type="EMBL" id="CAA7396989.1"/>
    </source>
</evidence>
<dbReference type="AlphaFoldDB" id="A0A7I8KGR9"/>
<reference evidence="1" key="1">
    <citation type="submission" date="2020-02" db="EMBL/GenBank/DDBJ databases">
        <authorList>
            <person name="Scholz U."/>
            <person name="Mascher M."/>
            <person name="Fiebig A."/>
        </authorList>
    </citation>
    <scope>NUCLEOTIDE SEQUENCE</scope>
</reference>
<keyword evidence="2" id="KW-1185">Reference proteome</keyword>
<dbReference type="Proteomes" id="UP000663760">
    <property type="component" value="Chromosome 5"/>
</dbReference>
<name>A0A7I8KGR9_SPIIN</name>
<protein>
    <submittedName>
        <fullName evidence="1">Uncharacterized protein</fullName>
    </submittedName>
</protein>
<accession>A0A7I8KGR9</accession>
<proteinExistence type="predicted"/>
<dbReference type="EMBL" id="LR746268">
    <property type="protein sequence ID" value="CAA7396989.1"/>
    <property type="molecule type" value="Genomic_DNA"/>
</dbReference>
<gene>
    <name evidence="1" type="ORF">SI8410_05007652</name>
</gene>
<organism evidence="1 2">
    <name type="scientific">Spirodela intermedia</name>
    <name type="common">Intermediate duckweed</name>
    <dbReference type="NCBI Taxonomy" id="51605"/>
    <lineage>
        <taxon>Eukaryota</taxon>
        <taxon>Viridiplantae</taxon>
        <taxon>Streptophyta</taxon>
        <taxon>Embryophyta</taxon>
        <taxon>Tracheophyta</taxon>
        <taxon>Spermatophyta</taxon>
        <taxon>Magnoliopsida</taxon>
        <taxon>Liliopsida</taxon>
        <taxon>Araceae</taxon>
        <taxon>Lemnoideae</taxon>
        <taxon>Spirodela</taxon>
    </lineage>
</organism>
<sequence length="43" mass="5100">MDVFINIMKIHSTASPFHATFLVMQKLSNLLDQYYVFIDYSRT</sequence>
<evidence type="ECO:0000313" key="2">
    <source>
        <dbReference type="Proteomes" id="UP000663760"/>
    </source>
</evidence>